<accession>A0A6G5RQM5</accession>
<sequence>METTREHLHPQFRHWARSCVSDGLFPLLTPPDRLLVHLGRADRYQDLMTVARHAEEDAARGHIADKGGVHCRQAP</sequence>
<dbReference type="Proteomes" id="UP000495940">
    <property type="component" value="Chromosome"/>
</dbReference>
<gene>
    <name evidence="1" type="ORF">CEB94_39270</name>
</gene>
<organism evidence="1 2">
    <name type="scientific">Streptomyces hawaiiensis</name>
    <dbReference type="NCBI Taxonomy" id="67305"/>
    <lineage>
        <taxon>Bacteria</taxon>
        <taxon>Bacillati</taxon>
        <taxon>Actinomycetota</taxon>
        <taxon>Actinomycetes</taxon>
        <taxon>Kitasatosporales</taxon>
        <taxon>Streptomycetaceae</taxon>
        <taxon>Streptomyces</taxon>
    </lineage>
</organism>
<evidence type="ECO:0000313" key="1">
    <source>
        <dbReference type="EMBL" id="QCD60144.1"/>
    </source>
</evidence>
<name>A0A6G5RQM5_9ACTN</name>
<evidence type="ECO:0000313" key="2">
    <source>
        <dbReference type="Proteomes" id="UP000495940"/>
    </source>
</evidence>
<dbReference type="EMBL" id="CP021978">
    <property type="protein sequence ID" value="QCD60144.1"/>
    <property type="molecule type" value="Genomic_DNA"/>
</dbReference>
<dbReference type="KEGG" id="shaw:CEB94_39270"/>
<keyword evidence="2" id="KW-1185">Reference proteome</keyword>
<reference evidence="1 2" key="1">
    <citation type="submission" date="2017-06" db="EMBL/GenBank/DDBJ databases">
        <title>Complete Genome Sequence of Streptomyces hawaiiensis NRRL 15010 and insights into acyldepsipeptides biosynthesis.</title>
        <authorList>
            <person name="Mariita R.M."/>
            <person name="Sello J.K."/>
        </authorList>
    </citation>
    <scope>NUCLEOTIDE SEQUENCE [LARGE SCALE GENOMIC DNA]</scope>
    <source>
        <strain evidence="1 2">ATCC 12236</strain>
    </source>
</reference>
<protein>
    <submittedName>
        <fullName evidence="1">Uncharacterized protein</fullName>
    </submittedName>
</protein>
<proteinExistence type="predicted"/>
<dbReference type="AlphaFoldDB" id="A0A6G5RQM5"/>